<name>A0A562IF90_MICOL</name>
<feature type="repeat" description="WD" evidence="3">
    <location>
        <begin position="1045"/>
        <end position="1089"/>
    </location>
</feature>
<keyword evidence="2" id="KW-0677">Repeat</keyword>
<feature type="repeat" description="WD" evidence="3">
    <location>
        <begin position="1513"/>
        <end position="1557"/>
    </location>
</feature>
<sequence length="2430" mass="258117">MVAQRQAVTDAEAWAARAVERTWDRSADELLDEVQGRGGVWRVVLAFGDRGHEGVLDLVGRLLDGRLSGVRVPATAVIELSPYGAGPLVEPRTVVEVAALRVRRGQSGAVAIRSRYVAGAVARSVPQGLIPVDFSGRETFAGGALLWEFHARPIRPEDARSAQFYREARGLHGAHAPYLLPPDRRWARFGQRAASYMRDWVFPPVPSSGLGRWRVVELRQAGLLAGESVAGATPDVGPVGWVPDGARVLVVGVPGPHPVHPTAVVDTLFDTFLNSALPPVESGLREPVYVVVHGFGGRVSPVVLAHVAEGDLWPVRLGEMAAGEPVVGTREVSNLVEAQSWTRVRSELPPIAAALQPGGAAEQWRARVPELTAMLPDVTVTDPVAVDLSTPDAAGTAGVRAHRRMGERVEQLVALGEELVRHTREWVGGAGETDRLDLRLEEWAGHRDSQQLVTALARAGRLTGEVEGLVADQIGRVWAAAVPPGIVLAGEGATVPDAVRDVLRAVYLGAWVLSTGSDGPVVVRGYGGWQRADLSHMRLRSGAEFTRFLADHGGDVALLWSADGPADPGAQVSRLRAALDVPLVPRRVDVVGRVPGVSEQRSAELLSAVSAFGLARELLEEQIRLLPARAAVLPGQASVTVPPPQPAPSPHAGDAPVLYEWVAGPDGVVPGGGQPSAGGLPEWMHRGDRRGDGLLCLLDSLAQTLSGVRPGLYRGFDNVETRAQALLDRMEGRLGSDHVVIRDLRSARGAEVYSGGFLNELAELFQVRVQVVEQGGDRRWYGHPVVGRDGNAPLMLVEFVSPGGRGGLADEEMGTFYPLFVDTVHAAALGGAATITDHLIQRWEALVGGHAARIDRLEAAERPLVEAAERGQDVGQARSVLDRLSGRYLDGLRDLRLARGLRDMSEYVRSVSDIAALSGRIGRVEAAAAELDAHVGQAPAGAATPPPAVVSPQLLTGHTGAVWAVTSWQEESGRRLLASASTDRSVRIWDAADGRLVGTLEGHTGTVSAVTSWQEASGRRMLASAGADRSVRIWDAADGRLLQTLRGHTGPVRAVTSWQEESGRRLLASASLDETVRIWDAADGRLIRTLDGHTGTVLAVTSWQEESGRRLLASASGDETVRIWDAADGRLLQTFRGHTDAVWAVTSWQEESGRRLLASAGEDRTVRIWDAADDRPVRTLAGHTGTVRAVTSWQEGPGRRLLASASGDRTVRIWDAADGRLLRTLEGHTGTVFAVTSWQEESGRQVLASASADRTVRLWTLPDGVAGLAGLPAVPGGRVAAGNDPAPVPATSVGELSGRVGRVEAAAVESDAHVGQAPAGAATPPPVVSPQLLTGYTGTVFAVTSWQEESGRRLLAAAGDERTVRIWDAAGGRLVGTLEGHTGPVLAVTSWQEESGRRLVASASLDETVRIWDAADGRLLQTLEGHTDEVLAVTSWQEESGRRLLASASLDETVRIWDAADGSLLRTLAGHTGAVSAVTSWQEASGRRLLASASVDETVRIWDAADGSLLRTLEGHTDTVSAVTSWQDESGRQLLASASVDETVRIWDAADGRLVRTLEGHTDTVSAVTSWQEGPGRRLLASASMDETVRIWDAADGRLVRTLEGHTDEVLAVTSWPEESGGRMLASAGGDQTVRLWPLPDAAAGLAGLPAVPGGRVAAGNDPAPVPATSVGELRSRIGQGEAAAAEPDAHVGQAPAGAATPPPAVVSPQLLTGHTDTVSAVTSWQEASGQRLLASAGDERTVRIWDAADGRLVGTLEGHSGPVWAVTSWQEASGRRMLASASGDQTVRIWDAADGRLIRTLEGHTRTVWAVTSWQEESGRRMLASASGDQTVRIWDAADGRLIRTLEGHTEWVRAVTSWQEESGQRLLASASGDETVRIWDAADGRLLQTLEGHTDEVFAVTSWQEESGQRLLASASGDRTVRIWDAADGRLVRTLEGHTDEVSAVTSWQEASGQRLLASASGDRTVRIWDAADGRLVRTLEGHTDWVLAVTSWPEESGGRMLASAGGDQTVRLWPLPDSAAGLAGLPAVPGGRAAAGNDPAPVPATSVGELSGRIGRVEAAAAELDAHIGQTPAGAATPPPVVPPQLLTGHTEEVRAVTSWQETSGQRMVASASDDRTVRIWDAADGRLVRTLEGHTDEVLAVTSWQEESGRRLLASASVDETVRIWDAADGRLLRTLEGHTDEVLAVTSWQEESGRRLLASASVDETVRIWDAAVGRLLQTLAGHTDAVSAVTSWQEESGQRLLASASADETVRIWDAADGRLLQTLDGHTDPVFAVTSWQAASGQRLLASASWDETVRIWDAADGRLLQTLEGHTRPVSAVTSWQAASGQRLLASASGDQTVRIWDAADGRLLQTLEGHTDWVWAVMSWPAGRAGGCWPPPAGIGRCGCGPCRMVLRGWRGCLPCRVGGLPLETTPHLCPRPVSGR</sequence>
<feature type="repeat" description="WD" evidence="3">
    <location>
        <begin position="1757"/>
        <end position="1801"/>
    </location>
</feature>
<feature type="repeat" description="WD" evidence="3">
    <location>
        <begin position="1468"/>
        <end position="1512"/>
    </location>
</feature>
<feature type="repeat" description="WD" evidence="3">
    <location>
        <begin position="1558"/>
        <end position="1602"/>
    </location>
</feature>
<feature type="repeat" description="WD" evidence="3">
    <location>
        <begin position="1135"/>
        <end position="1179"/>
    </location>
</feature>
<gene>
    <name evidence="5" type="ORF">JD77_04496</name>
</gene>
<dbReference type="PROSITE" id="PS50082">
    <property type="entry name" value="WD_REPEATS_2"/>
    <property type="match status" value="27"/>
</dbReference>
<evidence type="ECO:0000256" key="2">
    <source>
        <dbReference type="ARBA" id="ARBA00022737"/>
    </source>
</evidence>
<reference evidence="5 6" key="1">
    <citation type="submission" date="2019-07" db="EMBL/GenBank/DDBJ databases">
        <title>R&amp;d 2014.</title>
        <authorList>
            <person name="Klenk H.-P."/>
        </authorList>
    </citation>
    <scope>NUCLEOTIDE SEQUENCE [LARGE SCALE GENOMIC DNA]</scope>
    <source>
        <strain evidence="5 6">DSM 43868</strain>
    </source>
</reference>
<feature type="repeat" description="WD" evidence="3">
    <location>
        <begin position="2135"/>
        <end position="2179"/>
    </location>
</feature>
<comment type="caution">
    <text evidence="5">The sequence shown here is derived from an EMBL/GenBank/DDBJ whole genome shotgun (WGS) entry which is preliminary data.</text>
</comment>
<dbReference type="EMBL" id="VLKE01000001">
    <property type="protein sequence ID" value="TWH69486.1"/>
    <property type="molecule type" value="Genomic_DNA"/>
</dbReference>
<accession>A0A562IF90</accession>
<dbReference type="PROSITE" id="PS50294">
    <property type="entry name" value="WD_REPEATS_REGION"/>
    <property type="match status" value="25"/>
</dbReference>
<feature type="repeat" description="WD" evidence="3">
    <location>
        <begin position="955"/>
        <end position="999"/>
    </location>
</feature>
<feature type="repeat" description="WD" evidence="3">
    <location>
        <begin position="2090"/>
        <end position="2134"/>
    </location>
</feature>
<dbReference type="Gene3D" id="2.130.10.10">
    <property type="entry name" value="YVTN repeat-like/Quinoprotein amine dehydrogenase"/>
    <property type="match status" value="12"/>
</dbReference>
<feature type="repeat" description="WD" evidence="3">
    <location>
        <begin position="1225"/>
        <end position="1261"/>
    </location>
</feature>
<feature type="repeat" description="WD" evidence="3">
    <location>
        <begin position="1982"/>
        <end position="2016"/>
    </location>
</feature>
<evidence type="ECO:0000256" key="1">
    <source>
        <dbReference type="ARBA" id="ARBA00022574"/>
    </source>
</evidence>
<dbReference type="InterPro" id="IPR001680">
    <property type="entry name" value="WD40_rpt"/>
</dbReference>
<feature type="repeat" description="WD" evidence="3">
    <location>
        <begin position="2315"/>
        <end position="2359"/>
    </location>
</feature>
<feature type="region of interest" description="Disordered" evidence="4">
    <location>
        <begin position="1680"/>
        <end position="1707"/>
    </location>
</feature>
<dbReference type="InterPro" id="IPR036322">
    <property type="entry name" value="WD40_repeat_dom_sf"/>
</dbReference>
<proteinExistence type="predicted"/>
<dbReference type="InterPro" id="IPR015943">
    <property type="entry name" value="WD40/YVTN_repeat-like_dom_sf"/>
</dbReference>
<feature type="repeat" description="WD" evidence="3">
    <location>
        <begin position="1180"/>
        <end position="1224"/>
    </location>
</feature>
<dbReference type="PANTHER" id="PTHR19848">
    <property type="entry name" value="WD40 REPEAT PROTEIN"/>
    <property type="match status" value="1"/>
</dbReference>
<feature type="repeat" description="WD" evidence="3">
    <location>
        <begin position="1847"/>
        <end position="1891"/>
    </location>
</feature>
<organism evidence="5 6">
    <name type="scientific">Micromonospora olivasterospora</name>
    <dbReference type="NCBI Taxonomy" id="1880"/>
    <lineage>
        <taxon>Bacteria</taxon>
        <taxon>Bacillati</taxon>
        <taxon>Actinomycetota</taxon>
        <taxon>Actinomycetes</taxon>
        <taxon>Micromonosporales</taxon>
        <taxon>Micromonosporaceae</taxon>
        <taxon>Micromonospora</taxon>
    </lineage>
</organism>
<feature type="repeat" description="WD" evidence="3">
    <location>
        <begin position="1937"/>
        <end position="1981"/>
    </location>
</feature>
<dbReference type="CDD" id="cd00200">
    <property type="entry name" value="WD40"/>
    <property type="match status" value="4"/>
</dbReference>
<evidence type="ECO:0000313" key="6">
    <source>
        <dbReference type="Proteomes" id="UP000319825"/>
    </source>
</evidence>
<feature type="repeat" description="WD" evidence="3">
    <location>
        <begin position="1892"/>
        <end position="1936"/>
    </location>
</feature>
<dbReference type="PANTHER" id="PTHR19848:SF8">
    <property type="entry name" value="F-BOX AND WD REPEAT DOMAIN CONTAINING 7"/>
    <property type="match status" value="1"/>
</dbReference>
<feature type="repeat" description="WD" evidence="3">
    <location>
        <begin position="2270"/>
        <end position="2314"/>
    </location>
</feature>
<feature type="repeat" description="WD" evidence="3">
    <location>
        <begin position="1090"/>
        <end position="1134"/>
    </location>
</feature>
<feature type="repeat" description="WD" evidence="3">
    <location>
        <begin position="1712"/>
        <end position="1756"/>
    </location>
</feature>
<feature type="repeat" description="WD" evidence="3">
    <location>
        <begin position="2225"/>
        <end position="2269"/>
    </location>
</feature>
<feature type="repeat" description="WD" evidence="3">
    <location>
        <begin position="1802"/>
        <end position="1846"/>
    </location>
</feature>
<dbReference type="InterPro" id="IPR020472">
    <property type="entry name" value="WD40_PAC1"/>
</dbReference>
<dbReference type="PRINTS" id="PR00320">
    <property type="entry name" value="GPROTEINBRPT"/>
</dbReference>
<evidence type="ECO:0000313" key="5">
    <source>
        <dbReference type="EMBL" id="TWH69486.1"/>
    </source>
</evidence>
<evidence type="ECO:0000256" key="4">
    <source>
        <dbReference type="SAM" id="MobiDB-lite"/>
    </source>
</evidence>
<evidence type="ECO:0000256" key="3">
    <source>
        <dbReference type="PROSITE-ProRule" id="PRU00221"/>
    </source>
</evidence>
<feature type="repeat" description="WD" evidence="3">
    <location>
        <begin position="1603"/>
        <end position="1637"/>
    </location>
</feature>
<dbReference type="SMART" id="SM00320">
    <property type="entry name" value="WD40"/>
    <property type="match status" value="28"/>
</dbReference>
<keyword evidence="6" id="KW-1185">Reference proteome</keyword>
<feature type="repeat" description="WD" evidence="3">
    <location>
        <begin position="2180"/>
        <end position="2224"/>
    </location>
</feature>
<feature type="repeat" description="WD" evidence="3">
    <location>
        <begin position="1423"/>
        <end position="1467"/>
    </location>
</feature>
<dbReference type="SUPFAM" id="SSF50978">
    <property type="entry name" value="WD40 repeat-like"/>
    <property type="match status" value="4"/>
</dbReference>
<protein>
    <submittedName>
        <fullName evidence="5">WD40 repeat protein</fullName>
    </submittedName>
</protein>
<feature type="repeat" description="WD" evidence="3">
    <location>
        <begin position="1333"/>
        <end position="1377"/>
    </location>
</feature>
<feature type="repeat" description="WD" evidence="3">
    <location>
        <begin position="1000"/>
        <end position="1044"/>
    </location>
</feature>
<dbReference type="Pfam" id="PF00400">
    <property type="entry name" value="WD40"/>
    <property type="match status" value="26"/>
</dbReference>
<dbReference type="Proteomes" id="UP000319825">
    <property type="component" value="Unassembled WGS sequence"/>
</dbReference>
<feature type="repeat" description="WD" evidence="3">
    <location>
        <begin position="1378"/>
        <end position="1422"/>
    </location>
</feature>
<keyword evidence="1 3" id="KW-0853">WD repeat</keyword>